<proteinExistence type="predicted"/>
<dbReference type="PANTHER" id="PTHR23523:SF2">
    <property type="entry name" value="2-NITROIMIDAZOLE TRANSPORTER"/>
    <property type="match status" value="1"/>
</dbReference>
<keyword evidence="2" id="KW-1133">Transmembrane helix</keyword>
<dbReference type="InterPro" id="IPR036259">
    <property type="entry name" value="MFS_trans_sf"/>
</dbReference>
<dbReference type="Proteomes" id="UP000185655">
    <property type="component" value="Unassembled WGS sequence"/>
</dbReference>
<comment type="subcellular location">
    <subcellularLocation>
        <location evidence="1">Cell membrane</location>
        <topology evidence="1">Multi-pass membrane protein</topology>
    </subcellularLocation>
</comment>
<dbReference type="EMBL" id="JXJT01000048">
    <property type="protein sequence ID" value="PCR99010.1"/>
    <property type="molecule type" value="Genomic_DNA"/>
</dbReference>
<dbReference type="EMBL" id="FPKS01000030">
    <property type="protein sequence ID" value="SFZ77075.1"/>
    <property type="molecule type" value="Genomic_DNA"/>
</dbReference>
<reference evidence="3 6" key="1">
    <citation type="submission" date="2014-12" db="EMBL/GenBank/DDBJ databases">
        <title>Draft genome sequences of 10 type strains of Lactococcus.</title>
        <authorList>
            <person name="Sun Z."/>
            <person name="Zhong Z."/>
            <person name="Liu W."/>
            <person name="Zhang W."/>
            <person name="Zhang H."/>
        </authorList>
    </citation>
    <scope>NUCLEOTIDE SEQUENCE [LARGE SCALE GENOMIC DNA]</scope>
    <source>
        <strain evidence="3 6">DSM 22330</strain>
    </source>
</reference>
<feature type="transmembrane region" description="Helical" evidence="2">
    <location>
        <begin position="49"/>
        <end position="67"/>
    </location>
</feature>
<dbReference type="SUPFAM" id="SSF103473">
    <property type="entry name" value="MFS general substrate transporter"/>
    <property type="match status" value="1"/>
</dbReference>
<dbReference type="InterPro" id="IPR052524">
    <property type="entry name" value="MFS_Cyanate_Porter"/>
</dbReference>
<evidence type="ECO:0000313" key="3">
    <source>
        <dbReference type="EMBL" id="PCR99010.1"/>
    </source>
</evidence>
<dbReference type="PANTHER" id="PTHR23523">
    <property type="match status" value="1"/>
</dbReference>
<keyword evidence="2" id="KW-0812">Transmembrane</keyword>
<dbReference type="RefSeq" id="WP_244148324.1">
    <property type="nucleotide sequence ID" value="NZ_FPKS01000030.1"/>
</dbReference>
<dbReference type="STRING" id="1122154.SAMN02746068_02182"/>
<organism evidence="4 5">
    <name type="scientific">Pseudolactococcus chungangensis CAU 28 = DSM 22330</name>
    <dbReference type="NCBI Taxonomy" id="1122154"/>
    <lineage>
        <taxon>Bacteria</taxon>
        <taxon>Bacillati</taxon>
        <taxon>Bacillota</taxon>
        <taxon>Bacilli</taxon>
        <taxon>Lactobacillales</taxon>
        <taxon>Streptococcaceae</taxon>
        <taxon>Pseudolactococcus</taxon>
    </lineage>
</organism>
<feature type="transmembrane region" description="Helical" evidence="2">
    <location>
        <begin position="162"/>
        <end position="181"/>
    </location>
</feature>
<dbReference type="Gene3D" id="1.20.1250.20">
    <property type="entry name" value="MFS general substrate transporter like domains"/>
    <property type="match status" value="1"/>
</dbReference>
<dbReference type="Pfam" id="PF07690">
    <property type="entry name" value="MFS_1"/>
    <property type="match status" value="1"/>
</dbReference>
<dbReference type="GO" id="GO:0022857">
    <property type="term" value="F:transmembrane transporter activity"/>
    <property type="evidence" value="ECO:0007669"/>
    <property type="project" value="InterPro"/>
</dbReference>
<reference evidence="4 5" key="2">
    <citation type="submission" date="2016-11" db="EMBL/GenBank/DDBJ databases">
        <authorList>
            <person name="Jaros S."/>
            <person name="Januszkiewicz K."/>
            <person name="Wedrychowicz H."/>
        </authorList>
    </citation>
    <scope>NUCLEOTIDE SEQUENCE [LARGE SCALE GENOMIC DNA]</scope>
    <source>
        <strain evidence="4 5">DSM 22330</strain>
    </source>
</reference>
<feature type="transmembrane region" description="Helical" evidence="2">
    <location>
        <begin position="131"/>
        <end position="156"/>
    </location>
</feature>
<gene>
    <name evidence="3" type="ORF">RR45_GL001654</name>
    <name evidence="4" type="ORF">SAMN02746068_02182</name>
</gene>
<evidence type="ECO:0000256" key="1">
    <source>
        <dbReference type="ARBA" id="ARBA00004651"/>
    </source>
</evidence>
<dbReference type="InterPro" id="IPR011701">
    <property type="entry name" value="MFS"/>
</dbReference>
<accession>A0A1K2HK32</accession>
<protein>
    <submittedName>
        <fullName evidence="3">MFS transporter</fullName>
    </submittedName>
    <submittedName>
        <fullName evidence="4">Major Facilitator Superfamily protein</fullName>
    </submittedName>
</protein>
<dbReference type="Proteomes" id="UP000218979">
    <property type="component" value="Unassembled WGS sequence"/>
</dbReference>
<dbReference type="GO" id="GO:0005886">
    <property type="term" value="C:plasma membrane"/>
    <property type="evidence" value="ECO:0007669"/>
    <property type="project" value="UniProtKB-SubCell"/>
</dbReference>
<sequence>MKNSSNKKKSFFLLIGVMMMGAVMRVPFTAIPAVLTDIAAGLGVSVSDLGILTSLPLVMFALCSSLAPGWAARLGLEKLLGLALLVMTAGSLLRIVGVAGLFLGTILIGISVAIINVLLPSLVSVHFPLKVGLYTTVYITMMGLAGTVGSMVAVPIVEASSWQTFVILLTLFVGLAALIWLPNWSYNHRFEQASKTTKQGSLLKNKAALIFGSLSTVVGR</sequence>
<evidence type="ECO:0000256" key="2">
    <source>
        <dbReference type="SAM" id="Phobius"/>
    </source>
</evidence>
<evidence type="ECO:0000313" key="4">
    <source>
        <dbReference type="EMBL" id="SFZ77075.1"/>
    </source>
</evidence>
<keyword evidence="2" id="KW-0472">Membrane</keyword>
<evidence type="ECO:0000313" key="6">
    <source>
        <dbReference type="Proteomes" id="UP000218979"/>
    </source>
</evidence>
<feature type="transmembrane region" description="Helical" evidence="2">
    <location>
        <begin position="102"/>
        <end position="119"/>
    </location>
</feature>
<keyword evidence="6" id="KW-1185">Reference proteome</keyword>
<feature type="transmembrane region" description="Helical" evidence="2">
    <location>
        <begin position="79"/>
        <end position="96"/>
    </location>
</feature>
<dbReference type="AlphaFoldDB" id="A0A1K2HK32"/>
<name>A0A1K2HK32_9LACT</name>
<evidence type="ECO:0000313" key="5">
    <source>
        <dbReference type="Proteomes" id="UP000185655"/>
    </source>
</evidence>